<feature type="compositionally biased region" description="Low complexity" evidence="1">
    <location>
        <begin position="47"/>
        <end position="60"/>
    </location>
</feature>
<feature type="compositionally biased region" description="Polar residues" evidence="1">
    <location>
        <begin position="1"/>
        <end position="27"/>
    </location>
</feature>
<proteinExistence type="predicted"/>
<sequence>MATNGATSTLPTQPTSSASNGATSTLPTQPPAMATSGAISKLPTQPPTTGSSGATSTFPTQPTSSASNGTRNTTMPLSTTSFPTPPALTCYQCGDASTPCSPMELLLGQPQPCPQGTSYCMVDISQAAGTREVRKRCVDHATCLREWYDVTSDDSKCIAFDPRDTTTQLDCHFCCVTDNCNRQLKPARSLTFML</sequence>
<feature type="compositionally biased region" description="Polar residues" evidence="1">
    <location>
        <begin position="61"/>
        <end position="79"/>
    </location>
</feature>
<comment type="caution">
    <text evidence="2">The sequence shown here is derived from an EMBL/GenBank/DDBJ whole genome shotgun (WGS) entry which is preliminary data.</text>
</comment>
<keyword evidence="3" id="KW-1185">Reference proteome</keyword>
<evidence type="ECO:0000256" key="1">
    <source>
        <dbReference type="SAM" id="MobiDB-lite"/>
    </source>
</evidence>
<organism evidence="2 3">
    <name type="scientific">Elysia marginata</name>
    <dbReference type="NCBI Taxonomy" id="1093978"/>
    <lineage>
        <taxon>Eukaryota</taxon>
        <taxon>Metazoa</taxon>
        <taxon>Spiralia</taxon>
        <taxon>Lophotrochozoa</taxon>
        <taxon>Mollusca</taxon>
        <taxon>Gastropoda</taxon>
        <taxon>Heterobranchia</taxon>
        <taxon>Euthyneura</taxon>
        <taxon>Panpulmonata</taxon>
        <taxon>Sacoglossa</taxon>
        <taxon>Placobranchoidea</taxon>
        <taxon>Plakobranchidae</taxon>
        <taxon>Elysia</taxon>
    </lineage>
</organism>
<evidence type="ECO:0000313" key="3">
    <source>
        <dbReference type="Proteomes" id="UP000762676"/>
    </source>
</evidence>
<accession>A0AAV4ES33</accession>
<protein>
    <submittedName>
        <fullName evidence="2">Succinate dehydrogenase [ubiquinone] flavoprotein subunit, mitochondrial</fullName>
    </submittedName>
</protein>
<gene>
    <name evidence="2" type="ORF">ElyMa_003602700</name>
</gene>
<name>A0AAV4ES33_9GAST</name>
<dbReference type="CDD" id="cd00117">
    <property type="entry name" value="TFP"/>
    <property type="match status" value="1"/>
</dbReference>
<dbReference type="AlphaFoldDB" id="A0AAV4ES33"/>
<dbReference type="EMBL" id="BMAT01007404">
    <property type="protein sequence ID" value="GFR63390.1"/>
    <property type="molecule type" value="Genomic_DNA"/>
</dbReference>
<reference evidence="2 3" key="1">
    <citation type="journal article" date="2021" name="Elife">
        <title>Chloroplast acquisition without the gene transfer in kleptoplastic sea slugs, Plakobranchus ocellatus.</title>
        <authorList>
            <person name="Maeda T."/>
            <person name="Takahashi S."/>
            <person name="Yoshida T."/>
            <person name="Shimamura S."/>
            <person name="Takaki Y."/>
            <person name="Nagai Y."/>
            <person name="Toyoda A."/>
            <person name="Suzuki Y."/>
            <person name="Arimoto A."/>
            <person name="Ishii H."/>
            <person name="Satoh N."/>
            <person name="Nishiyama T."/>
            <person name="Hasebe M."/>
            <person name="Maruyama T."/>
            <person name="Minagawa J."/>
            <person name="Obokata J."/>
            <person name="Shigenobu S."/>
        </authorList>
    </citation>
    <scope>NUCLEOTIDE SEQUENCE [LARGE SCALE GENOMIC DNA]</scope>
</reference>
<feature type="region of interest" description="Disordered" evidence="1">
    <location>
        <begin position="1"/>
        <end position="79"/>
    </location>
</feature>
<evidence type="ECO:0000313" key="2">
    <source>
        <dbReference type="EMBL" id="GFR63390.1"/>
    </source>
</evidence>
<dbReference type="Proteomes" id="UP000762676">
    <property type="component" value="Unassembled WGS sequence"/>
</dbReference>